<dbReference type="EMBL" id="CAXAMN010028595">
    <property type="protein sequence ID" value="CAK9117186.1"/>
    <property type="molecule type" value="Genomic_DNA"/>
</dbReference>
<gene>
    <name evidence="1" type="ORF">CCMP2556_LOCUS54573</name>
</gene>
<proteinExistence type="predicted"/>
<organism evidence="1 2">
    <name type="scientific">Durusdinium trenchii</name>
    <dbReference type="NCBI Taxonomy" id="1381693"/>
    <lineage>
        <taxon>Eukaryota</taxon>
        <taxon>Sar</taxon>
        <taxon>Alveolata</taxon>
        <taxon>Dinophyceae</taxon>
        <taxon>Suessiales</taxon>
        <taxon>Symbiodiniaceae</taxon>
        <taxon>Durusdinium</taxon>
    </lineage>
</organism>
<evidence type="ECO:0000313" key="2">
    <source>
        <dbReference type="Proteomes" id="UP001642484"/>
    </source>
</evidence>
<name>A0ABP0SXS7_9DINO</name>
<accession>A0ABP0SXS7</accession>
<evidence type="ECO:0000313" key="1">
    <source>
        <dbReference type="EMBL" id="CAK9117186.1"/>
    </source>
</evidence>
<dbReference type="Proteomes" id="UP001642484">
    <property type="component" value="Unassembled WGS sequence"/>
</dbReference>
<sequence>MPLDASQPCKRGCEDSSVADGGFQTGEDALLLLVTAALSEDHHKDATECAELAQKLNEQKVTIGLLAKMEPKWLVDGFNLKFGEAASLIFRATYPSGQAQAHGSALEDRIASHFRDLQSKLEFVELNIKFMLLAVLTFPPESSATLRDEEFRHNIIRYQGSSVCCVLSQRFPESYKQYLRWRRGPRLWSSQELWECDGRPFPAIADHILPNRCQKEAALMGIELQDKSNGLMLFRHLERKYGLLEMSFIPSHLQLPGTDEMKLELHVAKKIMDEPLVFQEPRALKGRQVEVLFEECHAGAVYFRDLHATTLVVKKVSLRSLFLKALCAHVQNPDLPDPREYLDRFNVCCKWTGPWESLGSSRALVSP</sequence>
<comment type="caution">
    <text evidence="1">The sequence shown here is derived from an EMBL/GenBank/DDBJ whole genome shotgun (WGS) entry which is preliminary data.</text>
</comment>
<protein>
    <recommendedName>
        <fullName evidence="3">HNH nuclease domain-containing protein</fullName>
    </recommendedName>
</protein>
<evidence type="ECO:0008006" key="3">
    <source>
        <dbReference type="Google" id="ProtNLM"/>
    </source>
</evidence>
<reference evidence="1 2" key="1">
    <citation type="submission" date="2024-02" db="EMBL/GenBank/DDBJ databases">
        <authorList>
            <person name="Chen Y."/>
            <person name="Shah S."/>
            <person name="Dougan E. K."/>
            <person name="Thang M."/>
            <person name="Chan C."/>
        </authorList>
    </citation>
    <scope>NUCLEOTIDE SEQUENCE [LARGE SCALE GENOMIC DNA]</scope>
</reference>
<keyword evidence="2" id="KW-1185">Reference proteome</keyword>